<evidence type="ECO:0000259" key="14">
    <source>
        <dbReference type="Pfam" id="PF11597"/>
    </source>
</evidence>
<feature type="domain" description="Mediator complex subunit Med13 N-terminal" evidence="14">
    <location>
        <begin position="13"/>
        <end position="231"/>
    </location>
</feature>
<dbReference type="AlphaFoldDB" id="A0A397V1W2"/>
<evidence type="ECO:0000256" key="8">
    <source>
        <dbReference type="ARBA" id="ARBA00023242"/>
    </source>
</evidence>
<dbReference type="Proteomes" id="UP000266673">
    <property type="component" value="Unassembled WGS sequence"/>
</dbReference>
<evidence type="ECO:0000256" key="3">
    <source>
        <dbReference type="ARBA" id="ARBA00019618"/>
    </source>
</evidence>
<feature type="domain" description="MID" evidence="15">
    <location>
        <begin position="844"/>
        <end position="1017"/>
    </location>
</feature>
<evidence type="ECO:0000256" key="2">
    <source>
        <dbReference type="ARBA" id="ARBA00009354"/>
    </source>
</evidence>
<feature type="domain" description="Mediator complex subunit Med13 C-terminal" evidence="13">
    <location>
        <begin position="1021"/>
        <end position="1160"/>
    </location>
</feature>
<feature type="compositionally biased region" description="Polar residues" evidence="12">
    <location>
        <begin position="371"/>
        <end position="387"/>
    </location>
</feature>
<evidence type="ECO:0000259" key="13">
    <source>
        <dbReference type="Pfam" id="PF06333"/>
    </source>
</evidence>
<evidence type="ECO:0000313" key="16">
    <source>
        <dbReference type="EMBL" id="RIB13316.1"/>
    </source>
</evidence>
<evidence type="ECO:0000256" key="11">
    <source>
        <dbReference type="RuleBase" id="RU364134"/>
    </source>
</evidence>
<evidence type="ECO:0000256" key="9">
    <source>
        <dbReference type="ARBA" id="ARBA00025661"/>
    </source>
</evidence>
<comment type="subunit">
    <text evidence="11">Component of the SRB8-11 complex, which itself associates with the Mediator complex.</text>
</comment>
<evidence type="ECO:0000256" key="5">
    <source>
        <dbReference type="ARBA" id="ARBA00023015"/>
    </source>
</evidence>
<accession>A0A397V1W2</accession>
<comment type="function">
    <text evidence="9 11">Component of the SRB8-11 complex. The SRB8-11 complex is a regulatory module of the Mediator complex which is itself involved in regulation of basal and activated RNA polymerase II-dependent transcription. The SRB8-11 complex may be involved in the transcriptional repression of a subset of genes regulated by Mediator. It may inhibit the association of the Mediator complex with RNA polymerase II to form the holoenzyme complex.</text>
</comment>
<comment type="subcellular location">
    <subcellularLocation>
        <location evidence="1 11">Nucleus</location>
    </subcellularLocation>
</comment>
<evidence type="ECO:0000256" key="12">
    <source>
        <dbReference type="SAM" id="MobiDB-lite"/>
    </source>
</evidence>
<dbReference type="PANTHER" id="PTHR48249:SF3">
    <property type="entry name" value="MEDIATOR OF RNA POLYMERASE II TRANSCRIPTION SUBUNIT 13"/>
    <property type="match status" value="1"/>
</dbReference>
<gene>
    <name evidence="16" type="ORF">C2G38_2041069</name>
</gene>
<evidence type="ECO:0000256" key="7">
    <source>
        <dbReference type="ARBA" id="ARBA00023163"/>
    </source>
</evidence>
<protein>
    <recommendedName>
        <fullName evidence="3 11">Mediator of RNA polymerase II transcription subunit 13</fullName>
    </recommendedName>
    <alternativeName>
        <fullName evidence="10 11">Mediator complex subunit 13</fullName>
    </alternativeName>
</protein>
<comment type="caution">
    <text evidence="16">The sequence shown here is derived from an EMBL/GenBank/DDBJ whole genome shotgun (WGS) entry which is preliminary data.</text>
</comment>
<evidence type="ECO:0000313" key="17">
    <source>
        <dbReference type="Proteomes" id="UP000266673"/>
    </source>
</evidence>
<feature type="compositionally biased region" description="Acidic residues" evidence="12">
    <location>
        <begin position="617"/>
        <end position="627"/>
    </location>
</feature>
<dbReference type="Pfam" id="PF18296">
    <property type="entry name" value="MID_MedPIWI"/>
    <property type="match status" value="1"/>
</dbReference>
<keyword evidence="7 11" id="KW-0804">Transcription</keyword>
<evidence type="ECO:0000256" key="10">
    <source>
        <dbReference type="ARBA" id="ARBA00032008"/>
    </source>
</evidence>
<keyword evidence="5 11" id="KW-0805">Transcription regulation</keyword>
<dbReference type="InterPro" id="IPR041285">
    <property type="entry name" value="MID_MedPIWI"/>
</dbReference>
<dbReference type="InterPro" id="IPR051139">
    <property type="entry name" value="Mediator_complx_sub13"/>
</dbReference>
<dbReference type="GO" id="GO:0045944">
    <property type="term" value="P:positive regulation of transcription by RNA polymerase II"/>
    <property type="evidence" value="ECO:0007669"/>
    <property type="project" value="TreeGrafter"/>
</dbReference>
<dbReference type="Pfam" id="PF06333">
    <property type="entry name" value="Med13_C"/>
    <property type="match status" value="1"/>
</dbReference>
<keyword evidence="4 11" id="KW-0678">Repressor</keyword>
<evidence type="ECO:0000259" key="15">
    <source>
        <dbReference type="Pfam" id="PF18296"/>
    </source>
</evidence>
<feature type="region of interest" description="Disordered" evidence="12">
    <location>
        <begin position="592"/>
        <end position="634"/>
    </location>
</feature>
<name>A0A397V1W2_9GLOM</name>
<feature type="region of interest" description="Disordered" evidence="12">
    <location>
        <begin position="355"/>
        <end position="407"/>
    </location>
</feature>
<evidence type="ECO:0000256" key="1">
    <source>
        <dbReference type="ARBA" id="ARBA00004123"/>
    </source>
</evidence>
<proteinExistence type="inferred from homology"/>
<dbReference type="InterPro" id="IPR009401">
    <property type="entry name" value="Med13_C"/>
</dbReference>
<feature type="region of interest" description="Disordered" evidence="12">
    <location>
        <begin position="504"/>
        <end position="526"/>
    </location>
</feature>
<comment type="similarity">
    <text evidence="2 11">Belongs to the Mediator complex subunit 13 family.</text>
</comment>
<keyword evidence="8 11" id="KW-0539">Nucleus</keyword>
<dbReference type="PANTHER" id="PTHR48249">
    <property type="entry name" value="MEDIATOR OF RNA POLYMERASE II TRANSCRIPTION SUBUNIT 13"/>
    <property type="match status" value="1"/>
</dbReference>
<reference evidence="16 17" key="1">
    <citation type="submission" date="2018-06" db="EMBL/GenBank/DDBJ databases">
        <title>Comparative genomics reveals the genomic features of Rhizophagus irregularis, R. cerebriforme, R. diaphanum and Gigaspora rosea, and their symbiotic lifestyle signature.</title>
        <authorList>
            <person name="Morin E."/>
            <person name="San Clemente H."/>
            <person name="Chen E.C.H."/>
            <person name="De La Providencia I."/>
            <person name="Hainaut M."/>
            <person name="Kuo A."/>
            <person name="Kohler A."/>
            <person name="Murat C."/>
            <person name="Tang N."/>
            <person name="Roy S."/>
            <person name="Loubradou J."/>
            <person name="Henrissat B."/>
            <person name="Grigoriev I.V."/>
            <person name="Corradi N."/>
            <person name="Roux C."/>
            <person name="Martin F.M."/>
        </authorList>
    </citation>
    <scope>NUCLEOTIDE SEQUENCE [LARGE SCALE GENOMIC DNA]</scope>
    <source>
        <strain evidence="16 17">DAOM 194757</strain>
    </source>
</reference>
<dbReference type="Pfam" id="PF11597">
    <property type="entry name" value="Med13_N"/>
    <property type="match status" value="1"/>
</dbReference>
<dbReference type="GO" id="GO:0016592">
    <property type="term" value="C:mediator complex"/>
    <property type="evidence" value="ECO:0007669"/>
    <property type="project" value="InterPro"/>
</dbReference>
<dbReference type="GO" id="GO:0003713">
    <property type="term" value="F:transcription coactivator activity"/>
    <property type="evidence" value="ECO:0007669"/>
    <property type="project" value="TreeGrafter"/>
</dbReference>
<dbReference type="EMBL" id="QKWP01000934">
    <property type="protein sequence ID" value="RIB13316.1"/>
    <property type="molecule type" value="Genomic_DNA"/>
</dbReference>
<dbReference type="OrthoDB" id="103819at2759"/>
<sequence>MESSNNNTTSPIESFTTNVITLSNVVSVGWRKYSYACPSDQLRSFITSAPLLSSWSEATSLPPMDDPIVANYLKLLEEGVPYNMILHRELWIFWLEGQKNDLSSQNSLYQLKDLKQTDGGSFSLKDIDSLTTQYHLFIKSIKNLISRSLIRKGAVPLGEWHVFPRKFQTVYESILCCKCEVHLTATNLIIQPIVKYQSLRPLEPSDLESPDSIRAIISPSGLRADILPIKRYEEEDVSAISKEFKTFFDLDTSKVSGTNDSYLPPLVQISITQEADIKEIPYPSQYIYIITEGNISYQRGISDFGMGPVLWSNLDGGLSNNILPKDHLLNDINWWHYNDPLRDVVTVLNQRDFHDSSVPSPSGPETPGIVNITSNANSPAHSLTPLSKSKKRPLADTKAYPSPPDVVQPMSAEGLIPQLQNEELSINDNMMAMMDFDYDPYLNSDVTEADFETFDNNGESQRLVLIYYEFPNYMKPPAHTTAPTNYLTPTPDATTVVKEPISIIPQSPPKKANNSNIADDLKCSPDKKTNPLVPAEYAPLEFVKGVDDSKYLPGGRFFIHTNRKKRKRYIYGPEYTPLPKAKPKKQKILNKIPTDEVEDDNECSGSECSTENSDSSYDSDSDCDSDSNCDSNSNSDVNTKQIGALIMNSRKLEFINAGRLSMMIDFYGLSSCRMLRTVNESESKGDITKVAFTYLCEQVVLGSYPFGVGIRGEGESTHELLESHRCLVENLSGELSTASALPFEVDKVIAEIKEVMIDISTSIQKPDDLKLSVKGPLTVREYHNLDVCHESDSTISNKEDIKSNFREFSTPDVITSANEYLIETSPEILKFWDTHKLTPYDGTKNVKYLVMFPESDNLRYYIEYFFDELRVQYEHLCALGSHEPASVTLNKKINNGLVPISLAQSSANESELSQQIRSYELACERLGKSLAQSAKQYEDHNLVIYLVNPWNHLSSNFDILMSFAKFKTCFKENNKKNLLIFPQIVPIDHIVRFGKTTSSSFRPKPVLKELAFSVYTRYQTYKAPFVLPKPSVLSVNFKLTKDPLPIEELVTYDTILQISYGYSFDKRRLFFVWVDMQGKHLGYESFSTTVPSSSTKNLFNLAWNKIRKTMGDYRQTNIIKVGVITKEEKELWLKITEGVTGGGIAILSIDIEPALTINPILESKHQKLRVCGMVLNHPIPIQDFLPMATGYLLEMDTADIVSNAIQVNLLHSSKSDKYTQVLWDILKQFHTLTFMEVTQTRACLPFHVLSVERLARAFVGAPT</sequence>
<organism evidence="16 17">
    <name type="scientific">Gigaspora rosea</name>
    <dbReference type="NCBI Taxonomy" id="44941"/>
    <lineage>
        <taxon>Eukaryota</taxon>
        <taxon>Fungi</taxon>
        <taxon>Fungi incertae sedis</taxon>
        <taxon>Mucoromycota</taxon>
        <taxon>Glomeromycotina</taxon>
        <taxon>Glomeromycetes</taxon>
        <taxon>Diversisporales</taxon>
        <taxon>Gigasporaceae</taxon>
        <taxon>Gigaspora</taxon>
    </lineage>
</organism>
<evidence type="ECO:0000256" key="4">
    <source>
        <dbReference type="ARBA" id="ARBA00022491"/>
    </source>
</evidence>
<keyword evidence="6 11" id="KW-0010">Activator</keyword>
<dbReference type="InterPro" id="IPR021643">
    <property type="entry name" value="Mediator_Med13_N"/>
</dbReference>
<dbReference type="STRING" id="44941.A0A397V1W2"/>
<keyword evidence="17" id="KW-1185">Reference proteome</keyword>
<evidence type="ECO:0000256" key="6">
    <source>
        <dbReference type="ARBA" id="ARBA00023159"/>
    </source>
</evidence>